<organism evidence="1 2">
    <name type="scientific">Sphingomonas oligophenolica</name>
    <dbReference type="NCBI Taxonomy" id="301154"/>
    <lineage>
        <taxon>Bacteria</taxon>
        <taxon>Pseudomonadati</taxon>
        <taxon>Pseudomonadota</taxon>
        <taxon>Alphaproteobacteria</taxon>
        <taxon>Sphingomonadales</taxon>
        <taxon>Sphingomonadaceae</taxon>
        <taxon>Sphingomonas</taxon>
    </lineage>
</organism>
<name>A0A502CEA2_9SPHN</name>
<dbReference type="AlphaFoldDB" id="A0A502CEA2"/>
<dbReference type="OrthoDB" id="7585523at2"/>
<evidence type="ECO:0000313" key="1">
    <source>
        <dbReference type="EMBL" id="TPG10954.1"/>
    </source>
</evidence>
<dbReference type="RefSeq" id="WP_140872203.1">
    <property type="nucleotide sequence ID" value="NZ_RCZK01000009.1"/>
</dbReference>
<sequence>MGATTLGALIGAGIDSMSGDDGNADGAIVGAVTANVLKVVIPLAVTYAVGWAVLRGAAELKDKAFGSLDPEAGS</sequence>
<proteinExistence type="predicted"/>
<evidence type="ECO:0000313" key="2">
    <source>
        <dbReference type="Proteomes" id="UP000318413"/>
    </source>
</evidence>
<evidence type="ECO:0008006" key="3">
    <source>
        <dbReference type="Google" id="ProtNLM"/>
    </source>
</evidence>
<comment type="caution">
    <text evidence="1">The sequence shown here is derived from an EMBL/GenBank/DDBJ whole genome shotgun (WGS) entry which is preliminary data.</text>
</comment>
<protein>
    <recommendedName>
        <fullName evidence="3">MotA/TolQ/ExbB proton channel domain-containing protein</fullName>
    </recommendedName>
</protein>
<dbReference type="EMBL" id="RCZK01000009">
    <property type="protein sequence ID" value="TPG10954.1"/>
    <property type="molecule type" value="Genomic_DNA"/>
</dbReference>
<accession>A0A502CEA2</accession>
<gene>
    <name evidence="1" type="ORF">EAH84_11800</name>
</gene>
<reference evidence="1 2" key="1">
    <citation type="journal article" date="2019" name="Environ. Microbiol.">
        <title>Species interactions and distinct microbial communities in high Arctic permafrost affected cryosols are associated with the CH4 and CO2 gas fluxes.</title>
        <authorList>
            <person name="Altshuler I."/>
            <person name="Hamel J."/>
            <person name="Turney S."/>
            <person name="Magnuson E."/>
            <person name="Levesque R."/>
            <person name="Greer C."/>
            <person name="Whyte L.G."/>
        </authorList>
    </citation>
    <scope>NUCLEOTIDE SEQUENCE [LARGE SCALE GENOMIC DNA]</scope>
    <source>
        <strain evidence="1 2">S5.1</strain>
    </source>
</reference>
<dbReference type="Proteomes" id="UP000318413">
    <property type="component" value="Unassembled WGS sequence"/>
</dbReference>
<keyword evidence="2" id="KW-1185">Reference proteome</keyword>